<comment type="caution">
    <text evidence="3">The sequence shown here is derived from an EMBL/GenBank/DDBJ whole genome shotgun (WGS) entry which is preliminary data.</text>
</comment>
<feature type="signal peptide" evidence="1">
    <location>
        <begin position="1"/>
        <end position="20"/>
    </location>
</feature>
<evidence type="ECO:0000256" key="1">
    <source>
        <dbReference type="SAM" id="SignalP"/>
    </source>
</evidence>
<keyword evidence="1" id="KW-0732">Signal</keyword>
<feature type="domain" description="Transglutaminase-like" evidence="2">
    <location>
        <begin position="338"/>
        <end position="398"/>
    </location>
</feature>
<reference evidence="4" key="1">
    <citation type="journal article" date="2015" name="MBio">
        <title>Genome-Resolved Metagenomic Analysis Reveals Roles for Candidate Phyla and Other Microbial Community Members in Biogeochemical Transformations in Oil Reservoirs.</title>
        <authorList>
            <person name="Hu P."/>
            <person name="Tom L."/>
            <person name="Singh A."/>
            <person name="Thomas B.C."/>
            <person name="Baker B.J."/>
            <person name="Piceno Y.M."/>
            <person name="Andersen G.L."/>
            <person name="Banfield J.F."/>
        </authorList>
    </citation>
    <scope>NUCLEOTIDE SEQUENCE [LARGE SCALE GENOMIC DNA]</scope>
</reference>
<dbReference type="Proteomes" id="UP000053467">
    <property type="component" value="Unassembled WGS sequence"/>
</dbReference>
<accession>A0A117M705</accession>
<dbReference type="PANTHER" id="PTHR33490">
    <property type="entry name" value="BLR5614 PROTEIN-RELATED"/>
    <property type="match status" value="1"/>
</dbReference>
<evidence type="ECO:0000313" key="4">
    <source>
        <dbReference type="Proteomes" id="UP000053467"/>
    </source>
</evidence>
<evidence type="ECO:0000259" key="2">
    <source>
        <dbReference type="SMART" id="SM00460"/>
    </source>
</evidence>
<evidence type="ECO:0000313" key="3">
    <source>
        <dbReference type="EMBL" id="KUK87822.1"/>
    </source>
</evidence>
<dbReference type="Pfam" id="PF01841">
    <property type="entry name" value="Transglut_core"/>
    <property type="match status" value="1"/>
</dbReference>
<dbReference type="SUPFAM" id="SSF54001">
    <property type="entry name" value="Cysteine proteinases"/>
    <property type="match status" value="1"/>
</dbReference>
<dbReference type="PANTHER" id="PTHR33490:SF3">
    <property type="entry name" value="CONSERVED INTEGRAL MEMBRANE PROTEIN"/>
    <property type="match status" value="1"/>
</dbReference>
<feature type="chain" id="PRO_5007151016" description="Transglutaminase-like domain-containing protein" evidence="1">
    <location>
        <begin position="21"/>
        <end position="434"/>
    </location>
</feature>
<protein>
    <recommendedName>
        <fullName evidence="2">Transglutaminase-like domain-containing protein</fullName>
    </recommendedName>
</protein>
<dbReference type="Gene3D" id="3.10.620.30">
    <property type="match status" value="1"/>
</dbReference>
<dbReference type="SMART" id="SM00460">
    <property type="entry name" value="TGc"/>
    <property type="match status" value="1"/>
</dbReference>
<proteinExistence type="predicted"/>
<dbReference type="EMBL" id="LGGX01000002">
    <property type="protein sequence ID" value="KUK87822.1"/>
    <property type="molecule type" value="Genomic_DNA"/>
</dbReference>
<name>A0A117M705_UNCT6</name>
<sequence length="434" mass="50722">MKTKLLLFSLLLFLNIFAQKKVMDVFLGGKKVGYYVEEKTYVDSLIRIDERNKMRFEVYGNDVEIFSNSVSFYDRKWNIKKFFVSVKSKDISFFLNGYLQDDKFVIKTDLSGKEKTDILDVKGKKIIFNIESVDREILKENLFTLNPLNMKLEKVDIKFLKDESLKISGKTFASSKYLLKSESSTFYLWFDKKNRCVKSLSDQGIEMVLTDSVKEPTENFNILDYFKIEAKGNFRNIRKDNYAKYVIEGIKDKDLSNYRQIHKKDTLEVFRKTLNSEGFEEIKDSFYLMPDSSIISISERLFKESRFDTLTFIKKSMEFVNKKLKKKVFSGLVTPSQILKNSYGDCTEHSQLFASLLISKNVRVNVVSGLVFSEGQFFYHAWNNVFYKGKIYSIDPTFKQFEVDPSHIEISIGFPPQEVLLKNISGKIVIRRIK</sequence>
<organism evidence="3 4">
    <name type="scientific">candidate division TA06 bacterium 34_109</name>
    <dbReference type="NCBI Taxonomy" id="1635277"/>
    <lineage>
        <taxon>Bacteria</taxon>
        <taxon>Bacteria division TA06</taxon>
    </lineage>
</organism>
<dbReference type="InterPro" id="IPR002931">
    <property type="entry name" value="Transglutaminase-like"/>
</dbReference>
<dbReference type="InterPro" id="IPR038765">
    <property type="entry name" value="Papain-like_cys_pep_sf"/>
</dbReference>
<gene>
    <name evidence="3" type="ORF">XE03_0341</name>
</gene>
<dbReference type="AlphaFoldDB" id="A0A117M705"/>